<dbReference type="Proteomes" id="UP001166286">
    <property type="component" value="Unassembled WGS sequence"/>
</dbReference>
<organism evidence="2 3">
    <name type="scientific">Cladonia borealis</name>
    <dbReference type="NCBI Taxonomy" id="184061"/>
    <lineage>
        <taxon>Eukaryota</taxon>
        <taxon>Fungi</taxon>
        <taxon>Dikarya</taxon>
        <taxon>Ascomycota</taxon>
        <taxon>Pezizomycotina</taxon>
        <taxon>Lecanoromycetes</taxon>
        <taxon>OSLEUM clade</taxon>
        <taxon>Lecanoromycetidae</taxon>
        <taxon>Lecanorales</taxon>
        <taxon>Lecanorineae</taxon>
        <taxon>Cladoniaceae</taxon>
        <taxon>Cladonia</taxon>
    </lineage>
</organism>
<feature type="signal peptide" evidence="1">
    <location>
        <begin position="1"/>
        <end position="20"/>
    </location>
</feature>
<feature type="chain" id="PRO_5041216462" evidence="1">
    <location>
        <begin position="21"/>
        <end position="248"/>
    </location>
</feature>
<name>A0AA39QWC8_9LECA</name>
<accession>A0AA39QWC8</accession>
<reference evidence="2" key="1">
    <citation type="submission" date="2023-03" db="EMBL/GenBank/DDBJ databases">
        <title>Complete genome of Cladonia borealis.</title>
        <authorList>
            <person name="Park H."/>
        </authorList>
    </citation>
    <scope>NUCLEOTIDE SEQUENCE</scope>
    <source>
        <strain evidence="2">ANT050790</strain>
    </source>
</reference>
<sequence>MLSSTLALGLLFVLFVDTIARRSHEHPASSYVEQLRAVGPLGVHLNSSESKHAASDSIKSSSWPKDNVKRGLNGTAVRNISSVDALELALVDNSSDLVEASKSTLVVNETMDPTCYRRRRVAPIANPAHCTVAIFLLLSAGDPEEAVLWDVQETWTYLTCKIEIVPRSEYGEYFTRTHLAQEATIIKRDCVTFEHGYRGGYLTVGLHMNFDLTVWASTSSITVNETTSAYSHILDLPDPLETGLDSPL</sequence>
<comment type="caution">
    <text evidence="2">The sequence shown here is derived from an EMBL/GenBank/DDBJ whole genome shotgun (WGS) entry which is preliminary data.</text>
</comment>
<keyword evidence="3" id="KW-1185">Reference proteome</keyword>
<dbReference type="EMBL" id="JAFEKC020000015">
    <property type="protein sequence ID" value="KAK0510400.1"/>
    <property type="molecule type" value="Genomic_DNA"/>
</dbReference>
<evidence type="ECO:0000313" key="2">
    <source>
        <dbReference type="EMBL" id="KAK0510400.1"/>
    </source>
</evidence>
<gene>
    <name evidence="2" type="ORF">JMJ35_006832</name>
</gene>
<keyword evidence="1" id="KW-0732">Signal</keyword>
<proteinExistence type="predicted"/>
<dbReference type="AlphaFoldDB" id="A0AA39QWC8"/>
<evidence type="ECO:0000256" key="1">
    <source>
        <dbReference type="SAM" id="SignalP"/>
    </source>
</evidence>
<evidence type="ECO:0000313" key="3">
    <source>
        <dbReference type="Proteomes" id="UP001166286"/>
    </source>
</evidence>
<protein>
    <submittedName>
        <fullName evidence="2">Uncharacterized protein</fullName>
    </submittedName>
</protein>